<reference evidence="1" key="1">
    <citation type="journal article" date="2014" name="Int. J. Syst. Evol. Microbiol.">
        <title>Complete genome sequence of Corynebacterium casei LMG S-19264T (=DSM 44701T), isolated from a smear-ripened cheese.</title>
        <authorList>
            <consortium name="US DOE Joint Genome Institute (JGI-PGF)"/>
            <person name="Walter F."/>
            <person name="Albersmeier A."/>
            <person name="Kalinowski J."/>
            <person name="Ruckert C."/>
        </authorList>
    </citation>
    <scope>NUCLEOTIDE SEQUENCE</scope>
    <source>
        <strain evidence="1">CGMCC 1.14988</strain>
    </source>
</reference>
<dbReference type="AlphaFoldDB" id="A0A8J3ADE5"/>
<dbReference type="EMBL" id="BMHA01000015">
    <property type="protein sequence ID" value="GGI09531.1"/>
    <property type="molecule type" value="Genomic_DNA"/>
</dbReference>
<evidence type="ECO:0000313" key="1">
    <source>
        <dbReference type="EMBL" id="GGI09531.1"/>
    </source>
</evidence>
<keyword evidence="2" id="KW-1185">Reference proteome</keyword>
<evidence type="ECO:0000313" key="2">
    <source>
        <dbReference type="Proteomes" id="UP000650511"/>
    </source>
</evidence>
<comment type="caution">
    <text evidence="1">The sequence shown here is derived from an EMBL/GenBank/DDBJ whole genome shotgun (WGS) entry which is preliminary data.</text>
</comment>
<name>A0A8J3ADE5_9ACTN</name>
<accession>A0A8J3ADE5</accession>
<proteinExistence type="predicted"/>
<gene>
    <name evidence="1" type="ORF">GCM10011354_34550</name>
</gene>
<dbReference type="Proteomes" id="UP000650511">
    <property type="component" value="Unassembled WGS sequence"/>
</dbReference>
<protein>
    <submittedName>
        <fullName evidence="1">Uncharacterized protein</fullName>
    </submittedName>
</protein>
<reference evidence="1" key="2">
    <citation type="submission" date="2020-09" db="EMBL/GenBank/DDBJ databases">
        <authorList>
            <person name="Sun Q."/>
            <person name="Zhou Y."/>
        </authorList>
    </citation>
    <scope>NUCLEOTIDE SEQUENCE</scope>
    <source>
        <strain evidence="1">CGMCC 1.14988</strain>
    </source>
</reference>
<organism evidence="1 2">
    <name type="scientific">Egicoccus halophilus</name>
    <dbReference type="NCBI Taxonomy" id="1670830"/>
    <lineage>
        <taxon>Bacteria</taxon>
        <taxon>Bacillati</taxon>
        <taxon>Actinomycetota</taxon>
        <taxon>Nitriliruptoria</taxon>
        <taxon>Egicoccales</taxon>
        <taxon>Egicoccaceae</taxon>
        <taxon>Egicoccus</taxon>
    </lineage>
</organism>
<sequence>MIVATASQSMTASPFVGASQDGHRSAVMLPIIDVFRDGDESVDRAIGVERLPSVCQRFEPAVMA</sequence>